<evidence type="ECO:0000256" key="4">
    <source>
        <dbReference type="ARBA" id="ARBA00023242"/>
    </source>
</evidence>
<evidence type="ECO:0000313" key="8">
    <source>
        <dbReference type="EMBL" id="USW47182.1"/>
    </source>
</evidence>
<keyword evidence="4" id="KW-0539">Nucleus</keyword>
<comment type="similarity">
    <text evidence="5">Belongs to the U2 small nuclear ribonucleoprotein A family.</text>
</comment>
<proteinExistence type="inferred from homology"/>
<name>A0A9Q9ADX8_9PEZI</name>
<protein>
    <recommendedName>
        <fullName evidence="6">U2 small nuclear ribonucleoprotein A'</fullName>
    </recommendedName>
</protein>
<accession>A0A9Q9ADX8</accession>
<dbReference type="InterPro" id="IPR036859">
    <property type="entry name" value="CAP-Gly_dom_sf"/>
</dbReference>
<keyword evidence="3" id="KW-0677">Repeat</keyword>
<dbReference type="PROSITE" id="PS51450">
    <property type="entry name" value="LRR"/>
    <property type="match status" value="2"/>
</dbReference>
<dbReference type="AlphaFoldDB" id="A0A9Q9ADX8"/>
<keyword evidence="2" id="KW-0433">Leucine-rich repeat</keyword>
<dbReference type="SUPFAM" id="SSF74924">
    <property type="entry name" value="Cap-Gly domain"/>
    <property type="match status" value="1"/>
</dbReference>
<dbReference type="Gene3D" id="2.30.30.190">
    <property type="entry name" value="CAP Gly-rich-like domain"/>
    <property type="match status" value="1"/>
</dbReference>
<evidence type="ECO:0000256" key="6">
    <source>
        <dbReference type="ARBA" id="ARBA00024238"/>
    </source>
</evidence>
<evidence type="ECO:0000259" key="7">
    <source>
        <dbReference type="PROSITE" id="PS50245"/>
    </source>
</evidence>
<reference evidence="8" key="1">
    <citation type="submission" date="2022-06" db="EMBL/GenBank/DDBJ databases">
        <title>Complete genome sequences of two strains of the flax pathogen Septoria linicola.</title>
        <authorList>
            <person name="Lapalu N."/>
            <person name="Simon A."/>
            <person name="Demenou B."/>
            <person name="Paumier D."/>
            <person name="Guillot M.-P."/>
            <person name="Gout L."/>
            <person name="Valade R."/>
        </authorList>
    </citation>
    <scope>NUCLEOTIDE SEQUENCE</scope>
    <source>
        <strain evidence="8">SE15195</strain>
    </source>
</reference>
<evidence type="ECO:0000256" key="1">
    <source>
        <dbReference type="ARBA" id="ARBA00004123"/>
    </source>
</evidence>
<dbReference type="Gene3D" id="3.80.10.10">
    <property type="entry name" value="Ribonuclease Inhibitor"/>
    <property type="match status" value="2"/>
</dbReference>
<dbReference type="GO" id="GO:0030620">
    <property type="term" value="F:U2 snRNA binding"/>
    <property type="evidence" value="ECO:0007669"/>
    <property type="project" value="InterPro"/>
</dbReference>
<dbReference type="PROSITE" id="PS00845">
    <property type="entry name" value="CAP_GLY_1"/>
    <property type="match status" value="1"/>
</dbReference>
<dbReference type="EMBL" id="CP099418">
    <property type="protein sequence ID" value="USW47182.1"/>
    <property type="molecule type" value="Genomic_DNA"/>
</dbReference>
<feature type="domain" description="CAP-Gly" evidence="7">
    <location>
        <begin position="22"/>
        <end position="68"/>
    </location>
</feature>
<dbReference type="GO" id="GO:0000398">
    <property type="term" value="P:mRNA splicing, via spliceosome"/>
    <property type="evidence" value="ECO:0007669"/>
    <property type="project" value="InterPro"/>
</dbReference>
<evidence type="ECO:0000256" key="5">
    <source>
        <dbReference type="ARBA" id="ARBA00024196"/>
    </source>
</evidence>
<dbReference type="SUPFAM" id="SSF52058">
    <property type="entry name" value="L domain-like"/>
    <property type="match status" value="1"/>
</dbReference>
<dbReference type="PROSITE" id="PS50245">
    <property type="entry name" value="CAP_GLY_2"/>
    <property type="match status" value="1"/>
</dbReference>
<dbReference type="InterPro" id="IPR044640">
    <property type="entry name" value="RU2A"/>
</dbReference>
<dbReference type="PANTHER" id="PTHR10552">
    <property type="entry name" value="U2 SMALL NUCLEAR RIBONUCLEOPROTEIN A"/>
    <property type="match status" value="1"/>
</dbReference>
<keyword evidence="9" id="KW-1185">Reference proteome</keyword>
<evidence type="ECO:0000256" key="3">
    <source>
        <dbReference type="ARBA" id="ARBA00022737"/>
    </source>
</evidence>
<dbReference type="InterPro" id="IPR001611">
    <property type="entry name" value="Leu-rich_rpt"/>
</dbReference>
<dbReference type="Proteomes" id="UP001056384">
    <property type="component" value="Chromosome 1"/>
</dbReference>
<organism evidence="8 9">
    <name type="scientific">Septoria linicola</name>
    <dbReference type="NCBI Taxonomy" id="215465"/>
    <lineage>
        <taxon>Eukaryota</taxon>
        <taxon>Fungi</taxon>
        <taxon>Dikarya</taxon>
        <taxon>Ascomycota</taxon>
        <taxon>Pezizomycotina</taxon>
        <taxon>Dothideomycetes</taxon>
        <taxon>Dothideomycetidae</taxon>
        <taxon>Mycosphaerellales</taxon>
        <taxon>Mycosphaerellaceae</taxon>
        <taxon>Septoria</taxon>
    </lineage>
</organism>
<comment type="subcellular location">
    <subcellularLocation>
        <location evidence="1">Nucleus</location>
    </subcellularLocation>
</comment>
<dbReference type="SMART" id="SM01052">
    <property type="entry name" value="CAP_GLY"/>
    <property type="match status" value="1"/>
</dbReference>
<dbReference type="Pfam" id="PF01302">
    <property type="entry name" value="CAP_GLY"/>
    <property type="match status" value="1"/>
</dbReference>
<dbReference type="OrthoDB" id="5273213at2759"/>
<gene>
    <name evidence="8" type="ORF">Slin15195_G005010</name>
</gene>
<dbReference type="InterPro" id="IPR000938">
    <property type="entry name" value="CAP-Gly_domain"/>
</dbReference>
<sequence>MAHFVGQRLSLKGQLCTVQYLGSVRNKSGNWLGVEWDDPARGKHNGTHEGVKYFECRSRSPTVASFLRPAQPWDEPRSFYQAVREKYMSKDDVEASQAVYFSSKQAEEVGFQKFAKRQAALQGIHVLILDHMRLQYKNSVEDEVIRDVCKDISELDLSCNLFESLEEIRRLVTLLPKLVHLVLDGNRFEVDGTADAVRLDRVASLSLSNTLLQGKSGSLGQVTSLHFPNVKTFKVANDERHNTASLDAQALPASIKVIDLAGNDFTNLSDLQDLTACGNLERLNLEKCQIRGVGELNTHINSSIIDLDLAHNRINSWAVIDALPTAFPALKQLRMTGNPIYTDLKSAAGKPLLAEDGYMLTIARLPQLEMLNYSKITEKERLNAEKYYLDEIAAELAASSPDSRVDVLRKHSLWSALCEEYGEPVIPDQPSTNTIDPRSLAARLITITCSSSSHPDWTLKIPKSFNIYSVLGMIGKKLNVMPLDLRLIWETGEEDPLGVDGGYESIVEWDSDEDEEQTKPREEKVAREVELVPGTRTLGTYIEGREAKVRVEMRN</sequence>
<dbReference type="InterPro" id="IPR032675">
    <property type="entry name" value="LRR_dom_sf"/>
</dbReference>
<dbReference type="PANTHER" id="PTHR10552:SF6">
    <property type="entry name" value="U2 SMALL NUCLEAR RIBONUCLEOPROTEIN A"/>
    <property type="match status" value="1"/>
</dbReference>
<evidence type="ECO:0000313" key="9">
    <source>
        <dbReference type="Proteomes" id="UP001056384"/>
    </source>
</evidence>
<dbReference type="GO" id="GO:0005634">
    <property type="term" value="C:nucleus"/>
    <property type="evidence" value="ECO:0007669"/>
    <property type="project" value="UniProtKB-SubCell"/>
</dbReference>
<evidence type="ECO:0000256" key="2">
    <source>
        <dbReference type="ARBA" id="ARBA00022614"/>
    </source>
</evidence>